<gene>
    <name evidence="2" type="ordered locus">Palpr_2741</name>
</gene>
<accession>E4T827</accession>
<dbReference type="InterPro" id="IPR011322">
    <property type="entry name" value="N-reg_PII-like_a/b"/>
</dbReference>
<dbReference type="Gene3D" id="3.30.70.790">
    <property type="entry name" value="UreE, C-terminal domain"/>
    <property type="match status" value="1"/>
</dbReference>
<proteinExistence type="predicted"/>
<feature type="domain" description="DUF2007" evidence="1">
    <location>
        <begin position="13"/>
        <end position="71"/>
    </location>
</feature>
<evidence type="ECO:0000259" key="1">
    <source>
        <dbReference type="Pfam" id="PF09413"/>
    </source>
</evidence>
<dbReference type="OrthoDB" id="8480302at2"/>
<dbReference type="SUPFAM" id="SSF54913">
    <property type="entry name" value="GlnB-like"/>
    <property type="match status" value="1"/>
</dbReference>
<dbReference type="AlphaFoldDB" id="E4T827"/>
<name>E4T827_PALPW</name>
<dbReference type="RefSeq" id="WP_013446240.1">
    <property type="nucleotide sequence ID" value="NC_014734.1"/>
</dbReference>
<dbReference type="STRING" id="694427.Palpr_2741"/>
<dbReference type="InterPro" id="IPR018551">
    <property type="entry name" value="DUF2007"/>
</dbReference>
<dbReference type="KEGG" id="ppn:Palpr_2741"/>
<reference evidence="2 3" key="2">
    <citation type="journal article" date="2011" name="Stand. Genomic Sci.">
        <title>Complete genome sequence of Paludibacter propionicigenes type strain (WB4).</title>
        <authorList>
            <person name="Gronow S."/>
            <person name="Munk C."/>
            <person name="Lapidus A."/>
            <person name="Nolan M."/>
            <person name="Lucas S."/>
            <person name="Hammon N."/>
            <person name="Deshpande S."/>
            <person name="Cheng J.F."/>
            <person name="Tapia R."/>
            <person name="Han C."/>
            <person name="Goodwin L."/>
            <person name="Pitluck S."/>
            <person name="Liolios K."/>
            <person name="Ivanova N."/>
            <person name="Mavromatis K."/>
            <person name="Mikhailova N."/>
            <person name="Pati A."/>
            <person name="Chen A."/>
            <person name="Palaniappan K."/>
            <person name="Land M."/>
            <person name="Hauser L."/>
            <person name="Chang Y.J."/>
            <person name="Jeffries C.D."/>
            <person name="Brambilla E."/>
            <person name="Rohde M."/>
            <person name="Goker M."/>
            <person name="Detter J.C."/>
            <person name="Woyke T."/>
            <person name="Bristow J."/>
            <person name="Eisen J.A."/>
            <person name="Markowitz V."/>
            <person name="Hugenholtz P."/>
            <person name="Kyrpides N.C."/>
            <person name="Klenk H.P."/>
        </authorList>
    </citation>
    <scope>NUCLEOTIDE SEQUENCE [LARGE SCALE GENOMIC DNA]</scope>
    <source>
        <strain evidence="3">DSM 17365 / JCM 13257 / WB4</strain>
    </source>
</reference>
<sequence length="77" mass="8986">MEDKLVTLKNYETMVDAMFDQELLRENNIESSIYNEDTVELLPMFGEINDGLRIVVLQNDLEEATKILEDYKNAIDE</sequence>
<dbReference type="Proteomes" id="UP000008718">
    <property type="component" value="Chromosome"/>
</dbReference>
<dbReference type="EMBL" id="CP002345">
    <property type="protein sequence ID" value="ADQ80871.1"/>
    <property type="molecule type" value="Genomic_DNA"/>
</dbReference>
<organism evidence="2 3">
    <name type="scientific">Paludibacter propionicigenes (strain DSM 17365 / JCM 13257 / WB4)</name>
    <dbReference type="NCBI Taxonomy" id="694427"/>
    <lineage>
        <taxon>Bacteria</taxon>
        <taxon>Pseudomonadati</taxon>
        <taxon>Bacteroidota</taxon>
        <taxon>Bacteroidia</taxon>
        <taxon>Bacteroidales</taxon>
        <taxon>Paludibacteraceae</taxon>
        <taxon>Paludibacter</taxon>
    </lineage>
</organism>
<evidence type="ECO:0000313" key="2">
    <source>
        <dbReference type="EMBL" id="ADQ80871.1"/>
    </source>
</evidence>
<reference key="1">
    <citation type="submission" date="2010-11" db="EMBL/GenBank/DDBJ databases">
        <title>The complete genome of Paludibacter propionicigenes DSM 17365.</title>
        <authorList>
            <consortium name="US DOE Joint Genome Institute (JGI-PGF)"/>
            <person name="Lucas S."/>
            <person name="Copeland A."/>
            <person name="Lapidus A."/>
            <person name="Bruce D."/>
            <person name="Goodwin L."/>
            <person name="Pitluck S."/>
            <person name="Kyrpides N."/>
            <person name="Mavromatis K."/>
            <person name="Ivanova N."/>
            <person name="Munk A.C."/>
            <person name="Brettin T."/>
            <person name="Detter J.C."/>
            <person name="Han C."/>
            <person name="Tapia R."/>
            <person name="Land M."/>
            <person name="Hauser L."/>
            <person name="Markowitz V."/>
            <person name="Cheng J.-F."/>
            <person name="Hugenholtz P."/>
            <person name="Woyke T."/>
            <person name="Wu D."/>
            <person name="Gronow S."/>
            <person name="Wellnitz S."/>
            <person name="Brambilla E."/>
            <person name="Klenk H.-P."/>
            <person name="Eisen J.A."/>
        </authorList>
    </citation>
    <scope>NUCLEOTIDE SEQUENCE</scope>
    <source>
        <strain>WB4</strain>
    </source>
</reference>
<dbReference type="HOGENOM" id="CLU_2634797_0_0_10"/>
<dbReference type="Pfam" id="PF09413">
    <property type="entry name" value="DUF2007"/>
    <property type="match status" value="1"/>
</dbReference>
<evidence type="ECO:0000313" key="3">
    <source>
        <dbReference type="Proteomes" id="UP000008718"/>
    </source>
</evidence>
<keyword evidence="3" id="KW-1185">Reference proteome</keyword>
<protein>
    <recommendedName>
        <fullName evidence="1">DUF2007 domain-containing protein</fullName>
    </recommendedName>
</protein>